<dbReference type="PROSITE" id="PS00893">
    <property type="entry name" value="NUDIX_BOX"/>
    <property type="match status" value="1"/>
</dbReference>
<sequence>MLPLVPVETTPVEVLGQGNWLKLELLNYKDKNGILRTWERCVRKKKDPNGVDAVDIHCILKTPEPELLLVIQYRPAIECYCVEFPSGLIDPNESPLEAAQRELMEETGYQVDQSNMNLYSQSMCYEPGLTNSRCHVVSTIIDLEQSNQTKPSSQNPVVQSLEEDEWSLQTISLPLKDLQGHLTALENSHKGNLAIDSRLQAFAAGFAAGLGHTI</sequence>
<dbReference type="OrthoDB" id="10249920at2759"/>
<dbReference type="InterPro" id="IPR000086">
    <property type="entry name" value="NUDIX_hydrolase_dom"/>
</dbReference>
<keyword evidence="4" id="KW-1185">Reference proteome</keyword>
<dbReference type="GO" id="GO:0016787">
    <property type="term" value="F:hydrolase activity"/>
    <property type="evidence" value="ECO:0007669"/>
    <property type="project" value="UniProtKB-KW"/>
</dbReference>
<dbReference type="GO" id="GO:0019693">
    <property type="term" value="P:ribose phosphate metabolic process"/>
    <property type="evidence" value="ECO:0007669"/>
    <property type="project" value="TreeGrafter"/>
</dbReference>
<dbReference type="VEuPathDB" id="FungiDB:PHYBLDRAFT_66169"/>
<reference evidence="4" key="1">
    <citation type="submission" date="2015-06" db="EMBL/GenBank/DDBJ databases">
        <title>Expansion of signal transduction pathways in fungi by whole-genome duplication.</title>
        <authorList>
            <consortium name="DOE Joint Genome Institute"/>
            <person name="Corrochano L.M."/>
            <person name="Kuo A."/>
            <person name="Marcet-Houben M."/>
            <person name="Polaino S."/>
            <person name="Salamov A."/>
            <person name="Villalobos J.M."/>
            <person name="Alvarez M.I."/>
            <person name="Avalos J."/>
            <person name="Benito E.P."/>
            <person name="Benoit I."/>
            <person name="Burger G."/>
            <person name="Camino L.P."/>
            <person name="Canovas D."/>
            <person name="Cerda-Olmedo E."/>
            <person name="Cheng J.-F."/>
            <person name="Dominguez A."/>
            <person name="Elias M."/>
            <person name="Eslava A.P."/>
            <person name="Glaser F."/>
            <person name="Grimwood J."/>
            <person name="Gutierrez G."/>
            <person name="Heitman J."/>
            <person name="Henrissat B."/>
            <person name="Iturriaga E.A."/>
            <person name="Lang B.F."/>
            <person name="Lavin J.L."/>
            <person name="Lee S."/>
            <person name="Li W."/>
            <person name="Lindquist E."/>
            <person name="Lopez-Garcia S."/>
            <person name="Luque E.M."/>
            <person name="Marcos A.T."/>
            <person name="Martin J."/>
            <person name="McCluskey K."/>
            <person name="Medina H.R."/>
            <person name="Miralles-Duran A."/>
            <person name="Miyazaki A."/>
            <person name="Munoz-Torres E."/>
            <person name="Oguiza J.A."/>
            <person name="Ohm R."/>
            <person name="Olmedo M."/>
            <person name="Orejas M."/>
            <person name="Ortiz-Castellanos L."/>
            <person name="Pisabarro A.G."/>
            <person name="Rodriguez-Romero J."/>
            <person name="Ruiz-Herrera J."/>
            <person name="Ruiz-Vazquez R."/>
            <person name="Sanz C."/>
            <person name="Schackwitz W."/>
            <person name="Schmutz J."/>
            <person name="Shahriari M."/>
            <person name="Shelest E."/>
            <person name="Silva-Franco F."/>
            <person name="Soanes D."/>
            <person name="Syed K."/>
            <person name="Tagua V.G."/>
            <person name="Talbot N.J."/>
            <person name="Thon M."/>
            <person name="De vries R.P."/>
            <person name="Wiebenga A."/>
            <person name="Yadav J.S."/>
            <person name="Braun E.L."/>
            <person name="Baker S."/>
            <person name="Garre V."/>
            <person name="Horwitz B."/>
            <person name="Torres-Martinez S."/>
            <person name="Idnurm A."/>
            <person name="Herrera-Estrella A."/>
            <person name="Gabaldon T."/>
            <person name="Grigoriev I.V."/>
        </authorList>
    </citation>
    <scope>NUCLEOTIDE SEQUENCE [LARGE SCALE GENOMIC DNA]</scope>
    <source>
        <strain evidence="4">NRRL 1555(-)</strain>
    </source>
</reference>
<protein>
    <recommendedName>
        <fullName evidence="2">Nudix hydrolase domain-containing protein</fullName>
    </recommendedName>
</protein>
<dbReference type="InterPro" id="IPR020084">
    <property type="entry name" value="NUDIX_hydrolase_CS"/>
</dbReference>
<accession>A0A163D8X4</accession>
<evidence type="ECO:0000313" key="3">
    <source>
        <dbReference type="EMBL" id="OAD69610.1"/>
    </source>
</evidence>
<dbReference type="InterPro" id="IPR015797">
    <property type="entry name" value="NUDIX_hydrolase-like_dom_sf"/>
</dbReference>
<evidence type="ECO:0000259" key="2">
    <source>
        <dbReference type="PROSITE" id="PS51462"/>
    </source>
</evidence>
<dbReference type="EMBL" id="KV440991">
    <property type="protein sequence ID" value="OAD69610.1"/>
    <property type="molecule type" value="Genomic_DNA"/>
</dbReference>
<name>A0A163D8X4_PHYB8</name>
<dbReference type="PANTHER" id="PTHR11839:SF1">
    <property type="entry name" value="ADP-SUGAR PYROPHOSPHATASE"/>
    <property type="match status" value="1"/>
</dbReference>
<gene>
    <name evidence="3" type="ORF">PHYBLDRAFT_66169</name>
</gene>
<evidence type="ECO:0000313" key="4">
    <source>
        <dbReference type="Proteomes" id="UP000077315"/>
    </source>
</evidence>
<dbReference type="Gene3D" id="3.90.79.10">
    <property type="entry name" value="Nucleoside Triphosphate Pyrophosphohydrolase"/>
    <property type="match status" value="1"/>
</dbReference>
<dbReference type="GeneID" id="29002502"/>
<dbReference type="InParanoid" id="A0A163D8X4"/>
<organism evidence="3 4">
    <name type="scientific">Phycomyces blakesleeanus (strain ATCC 8743b / DSM 1359 / FGSC 10004 / NBRC 33097 / NRRL 1555)</name>
    <dbReference type="NCBI Taxonomy" id="763407"/>
    <lineage>
        <taxon>Eukaryota</taxon>
        <taxon>Fungi</taxon>
        <taxon>Fungi incertae sedis</taxon>
        <taxon>Mucoromycota</taxon>
        <taxon>Mucoromycotina</taxon>
        <taxon>Mucoromycetes</taxon>
        <taxon>Mucorales</taxon>
        <taxon>Phycomycetaceae</taxon>
        <taxon>Phycomyces</taxon>
    </lineage>
</organism>
<dbReference type="FunCoup" id="A0A163D8X4">
    <property type="interactions" value="575"/>
</dbReference>
<keyword evidence="1" id="KW-0378">Hydrolase</keyword>
<dbReference type="RefSeq" id="XP_018287650.1">
    <property type="nucleotide sequence ID" value="XM_018441596.1"/>
</dbReference>
<dbReference type="PROSITE" id="PS51462">
    <property type="entry name" value="NUDIX"/>
    <property type="match status" value="1"/>
</dbReference>
<dbReference type="PANTHER" id="PTHR11839">
    <property type="entry name" value="UDP/ADP-SUGAR PYROPHOSPHATASE"/>
    <property type="match status" value="1"/>
</dbReference>
<dbReference type="GO" id="GO:0006753">
    <property type="term" value="P:nucleoside phosphate metabolic process"/>
    <property type="evidence" value="ECO:0007669"/>
    <property type="project" value="TreeGrafter"/>
</dbReference>
<dbReference type="Pfam" id="PF00293">
    <property type="entry name" value="NUDIX"/>
    <property type="match status" value="1"/>
</dbReference>
<dbReference type="AlphaFoldDB" id="A0A163D8X4"/>
<proteinExistence type="predicted"/>
<feature type="domain" description="Nudix hydrolase" evidence="2">
    <location>
        <begin position="49"/>
        <end position="199"/>
    </location>
</feature>
<dbReference type="Proteomes" id="UP000077315">
    <property type="component" value="Unassembled WGS sequence"/>
</dbReference>
<dbReference type="SUPFAM" id="SSF55811">
    <property type="entry name" value="Nudix"/>
    <property type="match status" value="1"/>
</dbReference>
<evidence type="ECO:0000256" key="1">
    <source>
        <dbReference type="ARBA" id="ARBA00022801"/>
    </source>
</evidence>
<dbReference type="STRING" id="763407.A0A163D8X4"/>